<feature type="transmembrane region" description="Helical" evidence="1">
    <location>
        <begin position="88"/>
        <end position="104"/>
    </location>
</feature>
<keyword evidence="1" id="KW-0812">Transmembrane</keyword>
<feature type="transmembrane region" description="Helical" evidence="1">
    <location>
        <begin position="199"/>
        <end position="219"/>
    </location>
</feature>
<proteinExistence type="predicted"/>
<feature type="transmembrane region" description="Helical" evidence="1">
    <location>
        <begin position="34"/>
        <end position="52"/>
    </location>
</feature>
<gene>
    <name evidence="2" type="ORF">D1832_08315</name>
</gene>
<dbReference type="Proteomes" id="UP000285376">
    <property type="component" value="Unassembled WGS sequence"/>
</dbReference>
<dbReference type="RefSeq" id="WP_047312343.1">
    <property type="nucleotide sequence ID" value="NZ_CBCRVH010000009.1"/>
</dbReference>
<reference evidence="2 3" key="1">
    <citation type="submission" date="2018-08" db="EMBL/GenBank/DDBJ databases">
        <title>Whole genome sequence analysis of Dermacoccus abyssi bacteria isolated from Deep Mariana trench Micromonospora spp reveals genes involved in the environmental adaptation and production of secondary metabolites.</title>
        <authorList>
            <person name="Abdel-Mageed W.M."/>
            <person name="Lehri B."/>
            <person name="Nouioui I."/>
            <person name="Goodfellow I."/>
            <person name="Jaspars M."/>
            <person name="Karlyshev A."/>
        </authorList>
    </citation>
    <scope>NUCLEOTIDE SEQUENCE [LARGE SCALE GENOMIC DNA]</scope>
    <source>
        <strain evidence="2 3">MT1.1</strain>
    </source>
</reference>
<accession>A0A417Z5B0</accession>
<evidence type="ECO:0000313" key="2">
    <source>
        <dbReference type="EMBL" id="RHW45697.1"/>
    </source>
</evidence>
<feature type="transmembrane region" description="Helical" evidence="1">
    <location>
        <begin position="64"/>
        <end position="82"/>
    </location>
</feature>
<organism evidence="2 3">
    <name type="scientific">Dermacoccus abyssi</name>
    <dbReference type="NCBI Taxonomy" id="322596"/>
    <lineage>
        <taxon>Bacteria</taxon>
        <taxon>Bacillati</taxon>
        <taxon>Actinomycetota</taxon>
        <taxon>Actinomycetes</taxon>
        <taxon>Micrococcales</taxon>
        <taxon>Dermacoccaceae</taxon>
        <taxon>Dermacoccus</taxon>
    </lineage>
</organism>
<comment type="caution">
    <text evidence="2">The sequence shown here is derived from an EMBL/GenBank/DDBJ whole genome shotgun (WGS) entry which is preliminary data.</text>
</comment>
<evidence type="ECO:0000256" key="1">
    <source>
        <dbReference type="SAM" id="Phobius"/>
    </source>
</evidence>
<protein>
    <submittedName>
        <fullName evidence="2">Uncharacterized protein</fullName>
    </submittedName>
</protein>
<name>A0A417Z5B0_9MICO</name>
<evidence type="ECO:0000313" key="3">
    <source>
        <dbReference type="Proteomes" id="UP000285376"/>
    </source>
</evidence>
<feature type="transmembrane region" description="Helical" evidence="1">
    <location>
        <begin position="231"/>
        <end position="251"/>
    </location>
</feature>
<sequence>MSVLTAPTPSLRASGALAGVLAGGAVAVSSALPVGGVAFVSLALGLVLAWGWPRLVNLPSPRGTSTVLALTAVALTATMVAGDAGDRTRWAGAVVSLGLIASFLHQLMRQDGRPRLVMSLAGTALGLGVLGAGSYLVPAADDVTSHRLLVSVGVAAALGCLIDGIAGATSRRLEMGMGQTILGGLVGAVGAVAGLDPVVAIAAGALTGLLSWACLRTTVTIATSAHRRAQLAAGSACVLVCGFLPVALAQLV</sequence>
<dbReference type="EMBL" id="QWLM01000008">
    <property type="protein sequence ID" value="RHW45697.1"/>
    <property type="molecule type" value="Genomic_DNA"/>
</dbReference>
<dbReference type="AlphaFoldDB" id="A0A417Z5B0"/>
<feature type="transmembrane region" description="Helical" evidence="1">
    <location>
        <begin position="116"/>
        <end position="136"/>
    </location>
</feature>
<feature type="transmembrane region" description="Helical" evidence="1">
    <location>
        <begin position="148"/>
        <end position="168"/>
    </location>
</feature>
<keyword evidence="1" id="KW-1133">Transmembrane helix</keyword>
<keyword evidence="1" id="KW-0472">Membrane</keyword>